<protein>
    <submittedName>
        <fullName evidence="1">Uncharacterized protein</fullName>
    </submittedName>
</protein>
<dbReference type="EMBL" id="CM046393">
    <property type="protein sequence ID" value="KAI8550893.1"/>
    <property type="molecule type" value="Genomic_DNA"/>
</dbReference>
<sequence>MDWDQNFCLGQVDAKDDMDEAYLEFYVDGDVIPDERRQLGSFSPLVDKLSEVVRKFHHESDPTDNNVPVEEPRPYVALEDDCLVMALDEVPKDLWDVDEIVDLNTNPLPADLWDVDKVVDIRMGNEVWTVNSALVDAGFWDSPFSLIWGYPSRKLPLRTPLSGKD</sequence>
<evidence type="ECO:0000313" key="2">
    <source>
        <dbReference type="Proteomes" id="UP001062846"/>
    </source>
</evidence>
<gene>
    <name evidence="1" type="ORF">RHMOL_Rhmol06G0142900</name>
</gene>
<dbReference type="Proteomes" id="UP001062846">
    <property type="component" value="Chromosome 6"/>
</dbReference>
<organism evidence="1 2">
    <name type="scientific">Rhododendron molle</name>
    <name type="common">Chinese azalea</name>
    <name type="synonym">Azalea mollis</name>
    <dbReference type="NCBI Taxonomy" id="49168"/>
    <lineage>
        <taxon>Eukaryota</taxon>
        <taxon>Viridiplantae</taxon>
        <taxon>Streptophyta</taxon>
        <taxon>Embryophyta</taxon>
        <taxon>Tracheophyta</taxon>
        <taxon>Spermatophyta</taxon>
        <taxon>Magnoliopsida</taxon>
        <taxon>eudicotyledons</taxon>
        <taxon>Gunneridae</taxon>
        <taxon>Pentapetalae</taxon>
        <taxon>asterids</taxon>
        <taxon>Ericales</taxon>
        <taxon>Ericaceae</taxon>
        <taxon>Ericoideae</taxon>
        <taxon>Rhodoreae</taxon>
        <taxon>Rhododendron</taxon>
    </lineage>
</organism>
<keyword evidence="2" id="KW-1185">Reference proteome</keyword>
<name>A0ACC0NC34_RHOML</name>
<reference evidence="1" key="1">
    <citation type="submission" date="2022-02" db="EMBL/GenBank/DDBJ databases">
        <title>Plant Genome Project.</title>
        <authorList>
            <person name="Zhang R.-G."/>
        </authorList>
    </citation>
    <scope>NUCLEOTIDE SEQUENCE</scope>
    <source>
        <strain evidence="1">AT1</strain>
    </source>
</reference>
<comment type="caution">
    <text evidence="1">The sequence shown here is derived from an EMBL/GenBank/DDBJ whole genome shotgun (WGS) entry which is preliminary data.</text>
</comment>
<proteinExistence type="predicted"/>
<evidence type="ECO:0000313" key="1">
    <source>
        <dbReference type="EMBL" id="KAI8550893.1"/>
    </source>
</evidence>
<accession>A0ACC0NC34</accession>